<dbReference type="SMART" id="SM01130">
    <property type="entry name" value="DHDPS"/>
    <property type="match status" value="1"/>
</dbReference>
<dbReference type="GO" id="GO:0005829">
    <property type="term" value="C:cytosol"/>
    <property type="evidence" value="ECO:0007669"/>
    <property type="project" value="TreeGrafter"/>
</dbReference>
<dbReference type="InterPro" id="IPR013785">
    <property type="entry name" value="Aldolase_TIM"/>
</dbReference>
<feature type="active site" description="Schiff-base intermediate with substrate" evidence="1">
    <location>
        <position position="161"/>
    </location>
</feature>
<evidence type="ECO:0000256" key="2">
    <source>
        <dbReference type="PIRSR" id="PIRSR001365-2"/>
    </source>
</evidence>
<dbReference type="CDD" id="cd00408">
    <property type="entry name" value="DHDPS-like"/>
    <property type="match status" value="1"/>
</dbReference>
<dbReference type="Proteomes" id="UP000009375">
    <property type="component" value="Unassembled WGS sequence"/>
</dbReference>
<dbReference type="InterPro" id="IPR002220">
    <property type="entry name" value="DapA-like"/>
</dbReference>
<dbReference type="AlphaFoldDB" id="D2EF44"/>
<reference evidence="3 4" key="1">
    <citation type="journal article" date="2010" name="Proc. Natl. Acad. Sci. U.S.A.">
        <title>Enigmatic, ultrasmall, uncultivated Archaea.</title>
        <authorList>
            <person name="Baker B.J."/>
            <person name="Comolli L.R."/>
            <person name="Dick G.J."/>
            <person name="Hauser L.J."/>
            <person name="Hyatt D."/>
            <person name="Dill B.D."/>
            <person name="Land M.L."/>
            <person name="Verberkmoes N.C."/>
            <person name="Hettich R.L."/>
            <person name="Banfield J.F."/>
        </authorList>
    </citation>
    <scope>NUCLEOTIDE SEQUENCE [LARGE SCALE GENOMIC DNA]</scope>
</reference>
<dbReference type="PANTHER" id="PTHR42849">
    <property type="entry name" value="N-ACETYLNEURAMINATE LYASE"/>
    <property type="match status" value="1"/>
</dbReference>
<evidence type="ECO:0000313" key="3">
    <source>
        <dbReference type="EMBL" id="EEZ92970.1"/>
    </source>
</evidence>
<dbReference type="Gene3D" id="3.20.20.70">
    <property type="entry name" value="Aldolase class I"/>
    <property type="match status" value="1"/>
</dbReference>
<dbReference type="EMBL" id="GG730044">
    <property type="protein sequence ID" value="EEZ92970.1"/>
    <property type="molecule type" value="Genomic_DNA"/>
</dbReference>
<feature type="binding site" evidence="2">
    <location>
        <position position="202"/>
    </location>
    <ligand>
        <name>pyruvate</name>
        <dbReference type="ChEBI" id="CHEBI:15361"/>
    </ligand>
</feature>
<evidence type="ECO:0000256" key="1">
    <source>
        <dbReference type="PIRSR" id="PIRSR001365-1"/>
    </source>
</evidence>
<sequence length="290" mass="32341">MEISGALSEVFAAFNEKNQIDEQKTHEYVKFLLKNNVKALFVGGIAAETLSFSDDEREKWLKAVKSAAEKTTVIFQLKPSNIEGLKKQIKTAEENSVDIVSLSQPYPIPLSNNEIVDYFNNACKLTSLPIMVYNEPTVGKAMDIQTLNLIIKNNKNVNFYKDSTHNMIDLHSLILQNPSLNVLAGSDGLIFDIMNAGGKGVVSLVVNPFPELINREVEALQKKQLDKALELQNKILKVRSILKEGGLTAGYRYAMQLRGIDIGKAPFPYSNINEDAKSKIEKNLKEINLL</sequence>
<evidence type="ECO:0000313" key="4">
    <source>
        <dbReference type="Proteomes" id="UP000009375"/>
    </source>
</evidence>
<feature type="active site" description="Proton donor/acceptor" evidence="1">
    <location>
        <position position="133"/>
    </location>
</feature>
<dbReference type="GO" id="GO:0008747">
    <property type="term" value="F:N-acetylneuraminate lyase activity"/>
    <property type="evidence" value="ECO:0007669"/>
    <property type="project" value="TreeGrafter"/>
</dbReference>
<organism evidence="3 4">
    <name type="scientific">Candidatus Parvarchaeum acidiphilum ARMAN-4</name>
    <dbReference type="NCBI Taxonomy" id="662760"/>
    <lineage>
        <taxon>Archaea</taxon>
        <taxon>Candidatus Parvarchaeota</taxon>
        <taxon>Candidatus Parvarchaeum</taxon>
    </lineage>
</organism>
<dbReference type="PIRSF" id="PIRSF001365">
    <property type="entry name" value="DHDPS"/>
    <property type="match status" value="1"/>
</dbReference>
<gene>
    <name evidence="3" type="ORF">BJBARM4_0354</name>
</gene>
<protein>
    <submittedName>
        <fullName evidence="3">Dihydrodipicolinate synthetase</fullName>
    </submittedName>
</protein>
<proteinExistence type="predicted"/>
<dbReference type="Pfam" id="PF00701">
    <property type="entry name" value="DHDPS"/>
    <property type="match status" value="1"/>
</dbReference>
<dbReference type="GO" id="GO:0019262">
    <property type="term" value="P:N-acetylneuraminate catabolic process"/>
    <property type="evidence" value="ECO:0007669"/>
    <property type="project" value="TreeGrafter"/>
</dbReference>
<name>D2EF44_PARA4</name>
<accession>D2EF44</accession>
<dbReference type="SUPFAM" id="SSF51569">
    <property type="entry name" value="Aldolase"/>
    <property type="match status" value="1"/>
</dbReference>
<dbReference type="GO" id="GO:0008675">
    <property type="term" value="F:2-dehydro-3-deoxy-phosphogluconate aldolase activity"/>
    <property type="evidence" value="ECO:0007669"/>
    <property type="project" value="UniProtKB-ARBA"/>
</dbReference>
<dbReference type="PANTHER" id="PTHR42849:SF1">
    <property type="entry name" value="N-ACETYLNEURAMINATE LYASE"/>
    <property type="match status" value="1"/>
</dbReference>